<proteinExistence type="inferred from homology"/>
<dbReference type="GO" id="GO:0008270">
    <property type="term" value="F:zinc ion binding"/>
    <property type="evidence" value="ECO:0007669"/>
    <property type="project" value="UniProtKB-KW"/>
</dbReference>
<keyword evidence="11" id="KW-0539">Nucleus</keyword>
<feature type="region of interest" description="Disordered" evidence="12">
    <location>
        <begin position="387"/>
        <end position="691"/>
    </location>
</feature>
<feature type="compositionally biased region" description="Low complexity" evidence="12">
    <location>
        <begin position="35"/>
        <end position="46"/>
    </location>
</feature>
<keyword evidence="8" id="KW-0805">Transcription regulation</keyword>
<dbReference type="InterPro" id="IPR036236">
    <property type="entry name" value="Znf_C2H2_sf"/>
</dbReference>
<keyword evidence="5" id="KW-0677">Repeat</keyword>
<evidence type="ECO:0000256" key="7">
    <source>
        <dbReference type="ARBA" id="ARBA00022833"/>
    </source>
</evidence>
<keyword evidence="4" id="KW-0479">Metal-binding</keyword>
<feature type="region of interest" description="Disordered" evidence="12">
    <location>
        <begin position="111"/>
        <end position="133"/>
    </location>
</feature>
<feature type="compositionally biased region" description="Acidic residues" evidence="12">
    <location>
        <begin position="25"/>
        <end position="34"/>
    </location>
</feature>
<evidence type="ECO:0000256" key="8">
    <source>
        <dbReference type="ARBA" id="ARBA00023015"/>
    </source>
</evidence>
<feature type="region of interest" description="Disordered" evidence="12">
    <location>
        <begin position="1"/>
        <end position="79"/>
    </location>
</feature>
<reference evidence="13" key="1">
    <citation type="submission" date="2020-11" db="EMBL/GenBank/DDBJ databases">
        <authorList>
            <person name="Tran Van P."/>
        </authorList>
    </citation>
    <scope>NUCLEOTIDE SEQUENCE</scope>
</reference>
<evidence type="ECO:0000256" key="11">
    <source>
        <dbReference type="ARBA" id="ARBA00023242"/>
    </source>
</evidence>
<feature type="compositionally biased region" description="Polar residues" evidence="12">
    <location>
        <begin position="63"/>
        <end position="79"/>
    </location>
</feature>
<dbReference type="Pfam" id="PF12756">
    <property type="entry name" value="zf-C2H2_2"/>
    <property type="match status" value="1"/>
</dbReference>
<feature type="compositionally biased region" description="Low complexity" evidence="12">
    <location>
        <begin position="117"/>
        <end position="127"/>
    </location>
</feature>
<evidence type="ECO:0000256" key="3">
    <source>
        <dbReference type="ARBA" id="ARBA00022491"/>
    </source>
</evidence>
<feature type="compositionally biased region" description="Basic and acidic residues" evidence="12">
    <location>
        <begin position="606"/>
        <end position="631"/>
    </location>
</feature>
<feature type="compositionally biased region" description="Basic residues" evidence="12">
    <location>
        <begin position="407"/>
        <end position="423"/>
    </location>
</feature>
<evidence type="ECO:0000256" key="6">
    <source>
        <dbReference type="ARBA" id="ARBA00022771"/>
    </source>
</evidence>
<dbReference type="PANTHER" id="PTHR12487">
    <property type="entry name" value="TEASHIRT-RELATED"/>
    <property type="match status" value="1"/>
</dbReference>
<name>A0A7R8W030_9CRUS</name>
<evidence type="ECO:0000313" key="13">
    <source>
        <dbReference type="EMBL" id="CAD7222273.1"/>
    </source>
</evidence>
<evidence type="ECO:0000256" key="9">
    <source>
        <dbReference type="ARBA" id="ARBA00023125"/>
    </source>
</evidence>
<sequence>MDSLLGGGGVSWSKPSTSANGGESQTEETADVEDSGSPSSPASGGRDASEPRSSPRHVASPALISSPSEQETTGNFPVNLSWKSSHEEVAPLPMTATSEEANSCNPLDLTLVKKRSSPSPLSPSSRSGTDRPKRSRLELVKHDQLVAPPSSGHFLGSHLETTASATDSLSALEKMQDLTRLTNTAVPPLFGHPGAWHTPWFASARHQTTALEGLRPSLLSTKDLFMCTWCRMNFSSLADLTQHMRDSKCAVRASVPSGSSPTSRSQGDLKSSSNSSSTSPNLAALKEAMPLPRKLVRGQDVWLGKGAEQTRQILKCMWCGQSFKTLAEMATHMRKTQHYTNIISQEQLVSWKSPEENVAAQSHVSAVFTCKVCKQKFTSFKDLSNHMAKNQHHQQTLGQPVPESSLNRKRNQNNKEKKKKSLPVRKLLELERAHAEPSRRMSPPSTPPDASSIHHLIKKERADDSASVSSERSEGSNLLREDDRLMSPRRIKSDDSSSETSDAPSTRDLRPPGSALNAIEKLIEDSFDPTAPPGGNGNSEALIKRFESPDPERQAGYTPDHSNSGRKKSISESSSSTHDHGSPKIATESHMGIGEDGRPYAKGSCRSREASQERLLDDSHRRPHVDIKLEHSVSPSGSPPVPSSDKRSDASTKASAHPLEALQRLCEKTENTSPSKKPSTSESAGSSLSGSRLPTGGTILAFSWACNDAVVNDSTMKCALCDTPFISKGAYRHHLSKVHFVKDNRASPPTPTAVVKQEVKQSNSNSRSPLPVGLAESPQSKFLKYSEMAKQLSSQCSRD</sequence>
<dbReference type="PROSITE" id="PS00028">
    <property type="entry name" value="ZINC_FINGER_C2H2_1"/>
    <property type="match status" value="3"/>
</dbReference>
<dbReference type="InterPro" id="IPR013087">
    <property type="entry name" value="Znf_C2H2_type"/>
</dbReference>
<feature type="compositionally biased region" description="Polar residues" evidence="12">
    <location>
        <begin position="393"/>
        <end position="405"/>
    </location>
</feature>
<dbReference type="GO" id="GO:0005634">
    <property type="term" value="C:nucleus"/>
    <property type="evidence" value="ECO:0007669"/>
    <property type="project" value="TreeGrafter"/>
</dbReference>
<accession>A0A7R8W030</accession>
<feature type="region of interest" description="Disordered" evidence="12">
    <location>
        <begin position="252"/>
        <end position="280"/>
    </location>
</feature>
<evidence type="ECO:0000256" key="10">
    <source>
        <dbReference type="ARBA" id="ARBA00023163"/>
    </source>
</evidence>
<evidence type="ECO:0000256" key="2">
    <source>
        <dbReference type="ARBA" id="ARBA00022473"/>
    </source>
</evidence>
<feature type="region of interest" description="Disordered" evidence="12">
    <location>
        <begin position="742"/>
        <end position="775"/>
    </location>
</feature>
<dbReference type="InterPro" id="IPR041661">
    <property type="entry name" value="ZN622/Rei1/Reh1_Znf-C2H2"/>
</dbReference>
<evidence type="ECO:0000256" key="12">
    <source>
        <dbReference type="SAM" id="MobiDB-lite"/>
    </source>
</evidence>
<gene>
    <name evidence="13" type="ORF">CTOB1V02_LOCUS285</name>
</gene>
<feature type="compositionally biased region" description="Polar residues" evidence="12">
    <location>
        <begin position="13"/>
        <end position="24"/>
    </location>
</feature>
<organism evidence="13">
    <name type="scientific">Cyprideis torosa</name>
    <dbReference type="NCBI Taxonomy" id="163714"/>
    <lineage>
        <taxon>Eukaryota</taxon>
        <taxon>Metazoa</taxon>
        <taxon>Ecdysozoa</taxon>
        <taxon>Arthropoda</taxon>
        <taxon>Crustacea</taxon>
        <taxon>Oligostraca</taxon>
        <taxon>Ostracoda</taxon>
        <taxon>Podocopa</taxon>
        <taxon>Podocopida</taxon>
        <taxon>Cytherocopina</taxon>
        <taxon>Cytheroidea</taxon>
        <taxon>Cytherideidae</taxon>
        <taxon>Cyprideis</taxon>
    </lineage>
</organism>
<evidence type="ECO:0000256" key="1">
    <source>
        <dbReference type="ARBA" id="ARBA00007158"/>
    </source>
</evidence>
<dbReference type="SMART" id="SM00355">
    <property type="entry name" value="ZnF_C2H2"/>
    <property type="match status" value="4"/>
</dbReference>
<keyword evidence="9" id="KW-0238">DNA-binding</keyword>
<feature type="compositionally biased region" description="Low complexity" evidence="12">
    <location>
        <begin position="254"/>
        <end position="279"/>
    </location>
</feature>
<dbReference type="AlphaFoldDB" id="A0A7R8W030"/>
<feature type="compositionally biased region" description="Gly residues" evidence="12">
    <location>
        <begin position="1"/>
        <end position="10"/>
    </location>
</feature>
<dbReference type="SUPFAM" id="SSF57667">
    <property type="entry name" value="beta-beta-alpha zinc fingers"/>
    <property type="match status" value="1"/>
</dbReference>
<dbReference type="PROSITE" id="PS50157">
    <property type="entry name" value="ZINC_FINGER_C2H2_2"/>
    <property type="match status" value="3"/>
</dbReference>
<keyword evidence="2" id="KW-0217">Developmental protein</keyword>
<keyword evidence="10" id="KW-0804">Transcription</keyword>
<keyword evidence="7" id="KW-0862">Zinc</keyword>
<dbReference type="GO" id="GO:0000981">
    <property type="term" value="F:DNA-binding transcription factor activity, RNA polymerase II-specific"/>
    <property type="evidence" value="ECO:0007669"/>
    <property type="project" value="TreeGrafter"/>
</dbReference>
<evidence type="ECO:0000256" key="4">
    <source>
        <dbReference type="ARBA" id="ARBA00022723"/>
    </source>
</evidence>
<dbReference type="PANTHER" id="PTHR12487:SF7">
    <property type="entry name" value="PROTEIN TEASHIRT-RELATED"/>
    <property type="match status" value="1"/>
</dbReference>
<feature type="compositionally biased region" description="Basic and acidic residues" evidence="12">
    <location>
        <begin position="426"/>
        <end position="439"/>
    </location>
</feature>
<protein>
    <submittedName>
        <fullName evidence="13">Uncharacterized protein</fullName>
    </submittedName>
</protein>
<dbReference type="InterPro" id="IPR027008">
    <property type="entry name" value="Teashirt_fam"/>
</dbReference>
<dbReference type="Gene3D" id="3.30.160.60">
    <property type="entry name" value="Classic Zinc Finger"/>
    <property type="match status" value="1"/>
</dbReference>
<evidence type="ECO:0000256" key="5">
    <source>
        <dbReference type="ARBA" id="ARBA00022737"/>
    </source>
</evidence>
<keyword evidence="3" id="KW-0678">Repressor</keyword>
<dbReference type="OrthoDB" id="5815793at2759"/>
<dbReference type="EMBL" id="OB660041">
    <property type="protein sequence ID" value="CAD7222273.1"/>
    <property type="molecule type" value="Genomic_DNA"/>
</dbReference>
<keyword evidence="6" id="KW-0863">Zinc-finger</keyword>
<comment type="similarity">
    <text evidence="1">Belongs to the teashirt C2H2-type zinc-finger protein family.</text>
</comment>
<feature type="compositionally biased region" description="Basic and acidic residues" evidence="12">
    <location>
        <begin position="542"/>
        <end position="553"/>
    </location>
</feature>
<feature type="compositionally biased region" description="Basic and acidic residues" evidence="12">
    <location>
        <begin position="471"/>
        <end position="495"/>
    </location>
</feature>
<feature type="compositionally biased region" description="Low complexity" evidence="12">
    <location>
        <begin position="671"/>
        <end position="691"/>
    </location>
</feature>
<dbReference type="GO" id="GO:0003677">
    <property type="term" value="F:DNA binding"/>
    <property type="evidence" value="ECO:0007669"/>
    <property type="project" value="UniProtKB-KW"/>
</dbReference>